<dbReference type="AlphaFoldDB" id="A0A0N0VIV6"/>
<keyword evidence="1 4" id="KW-0808">Transferase</keyword>
<dbReference type="EMBL" id="JSYZ01000022">
    <property type="protein sequence ID" value="KPA88243.1"/>
    <property type="molecule type" value="Genomic_DNA"/>
</dbReference>
<name>A0A0N0VIV6_9PSED</name>
<feature type="domain" description="N-acetyltransferase" evidence="3">
    <location>
        <begin position="3"/>
        <end position="148"/>
    </location>
</feature>
<dbReference type="CDD" id="cd04301">
    <property type="entry name" value="NAT_SF"/>
    <property type="match status" value="1"/>
</dbReference>
<reference evidence="4 5" key="1">
    <citation type="journal article" date="2015" name="PLoS ONE">
        <title>Rice-Infecting Pseudomonas Genomes Are Highly Accessorized and Harbor Multiple Putative Virulence Mechanisms to Cause Sheath Brown Rot.</title>
        <authorList>
            <person name="Quibod I.L."/>
            <person name="Grande G."/>
            <person name="Oreiro E.G."/>
            <person name="Borja F.N."/>
            <person name="Dossa G.S."/>
            <person name="Mauleon R."/>
            <person name="Cruz C.V."/>
            <person name="Oliva R."/>
        </authorList>
    </citation>
    <scope>NUCLEOTIDE SEQUENCE [LARGE SCALE GENOMIC DNA]</scope>
    <source>
        <strain evidence="4 5">IRRI 6609</strain>
    </source>
</reference>
<organism evidence="4 5">
    <name type="scientific">Pseudomonas asplenii</name>
    <dbReference type="NCBI Taxonomy" id="53407"/>
    <lineage>
        <taxon>Bacteria</taxon>
        <taxon>Pseudomonadati</taxon>
        <taxon>Pseudomonadota</taxon>
        <taxon>Gammaproteobacteria</taxon>
        <taxon>Pseudomonadales</taxon>
        <taxon>Pseudomonadaceae</taxon>
        <taxon>Pseudomonas</taxon>
    </lineage>
</organism>
<dbReference type="PATRIC" id="fig|50340.43.peg.3006"/>
<comment type="caution">
    <text evidence="4">The sequence shown here is derived from an EMBL/GenBank/DDBJ whole genome shotgun (WGS) entry which is preliminary data.</text>
</comment>
<dbReference type="Gene3D" id="3.40.630.30">
    <property type="match status" value="1"/>
</dbReference>
<dbReference type="STRING" id="50340.PF66_05297"/>
<gene>
    <name evidence="4" type="ORF">PF66_05297</name>
</gene>
<evidence type="ECO:0000313" key="5">
    <source>
        <dbReference type="Proteomes" id="UP000037931"/>
    </source>
</evidence>
<keyword evidence="2 4" id="KW-0012">Acyltransferase</keyword>
<proteinExistence type="predicted"/>
<keyword evidence="5" id="KW-1185">Reference proteome</keyword>
<dbReference type="SUPFAM" id="SSF55729">
    <property type="entry name" value="Acyl-CoA N-acyltransferases (Nat)"/>
    <property type="match status" value="1"/>
</dbReference>
<dbReference type="EC" id="2.3.1.-" evidence="4"/>
<sequence>MTMTIRQRVPRDNLALSELWLRSVRATHTFLEEADIQALYPQVRDLYLPAVQVWVEENPDRSPAGFIGIDGDKVEMLFIEPDQRGQGIGTRLLDFVRQRGGPLSVDVNEQNPAAHGFYRHYGFRDIGRSQTDGQGRPFPLIHMALEPQSKP</sequence>
<dbReference type="Proteomes" id="UP000037931">
    <property type="component" value="Unassembled WGS sequence"/>
</dbReference>
<evidence type="ECO:0000259" key="3">
    <source>
        <dbReference type="PROSITE" id="PS51186"/>
    </source>
</evidence>
<protein>
    <submittedName>
        <fullName evidence="4">Acetyltransferase</fullName>
        <ecNumber evidence="4">2.3.1.-</ecNumber>
    </submittedName>
</protein>
<dbReference type="PROSITE" id="PS51186">
    <property type="entry name" value="GNAT"/>
    <property type="match status" value="1"/>
</dbReference>
<dbReference type="InterPro" id="IPR016181">
    <property type="entry name" value="Acyl_CoA_acyltransferase"/>
</dbReference>
<dbReference type="InterPro" id="IPR000182">
    <property type="entry name" value="GNAT_dom"/>
</dbReference>
<evidence type="ECO:0000256" key="2">
    <source>
        <dbReference type="ARBA" id="ARBA00023315"/>
    </source>
</evidence>
<evidence type="ECO:0000256" key="1">
    <source>
        <dbReference type="ARBA" id="ARBA00022679"/>
    </source>
</evidence>
<dbReference type="GO" id="GO:0016747">
    <property type="term" value="F:acyltransferase activity, transferring groups other than amino-acyl groups"/>
    <property type="evidence" value="ECO:0007669"/>
    <property type="project" value="InterPro"/>
</dbReference>
<accession>A0A0N0VIV6</accession>
<dbReference type="Pfam" id="PF13673">
    <property type="entry name" value="Acetyltransf_10"/>
    <property type="match status" value="1"/>
</dbReference>
<dbReference type="PANTHER" id="PTHR43800:SF1">
    <property type="entry name" value="PEPTIDYL-LYSINE N-ACETYLTRANSFERASE YJAB"/>
    <property type="match status" value="1"/>
</dbReference>
<evidence type="ECO:0000313" key="4">
    <source>
        <dbReference type="EMBL" id="KPA88243.1"/>
    </source>
</evidence>
<dbReference type="PANTHER" id="PTHR43800">
    <property type="entry name" value="PEPTIDYL-LYSINE N-ACETYLTRANSFERASE YJAB"/>
    <property type="match status" value="1"/>
</dbReference>